<organism evidence="2 3">
    <name type="scientific">Jonquetella anthropi DSM 22815</name>
    <dbReference type="NCBI Taxonomy" id="885272"/>
    <lineage>
        <taxon>Bacteria</taxon>
        <taxon>Thermotogati</taxon>
        <taxon>Synergistota</taxon>
        <taxon>Synergistia</taxon>
        <taxon>Synergistales</taxon>
        <taxon>Dethiosulfovibrionaceae</taxon>
        <taxon>Jonquetella</taxon>
    </lineage>
</organism>
<accession>H0UK04</accession>
<dbReference type="AlphaFoldDB" id="H0UK04"/>
<protein>
    <submittedName>
        <fullName evidence="2">Putative lipoprotein NlpE involved in copper resistance</fullName>
    </submittedName>
</protein>
<dbReference type="HOGENOM" id="CLU_719198_0_0_0"/>
<dbReference type="InterPro" id="IPR007298">
    <property type="entry name" value="Cu-R_lipoprotein_NlpE"/>
</dbReference>
<dbReference type="Gene3D" id="2.40.128.640">
    <property type="match status" value="1"/>
</dbReference>
<dbReference type="RefSeq" id="WP_008522742.1">
    <property type="nucleotide sequence ID" value="NZ_CM001376.1"/>
</dbReference>
<reference evidence="2 3" key="1">
    <citation type="submission" date="2011-11" db="EMBL/GenBank/DDBJ databases">
        <title>The Noncontiguous Finished genome of Jonquetella anthropi DSM 22815.</title>
        <authorList>
            <consortium name="US DOE Joint Genome Institute (JGI-PGF)"/>
            <person name="Lucas S."/>
            <person name="Copeland A."/>
            <person name="Lapidus A."/>
            <person name="Glavina del Rio T."/>
            <person name="Dalin E."/>
            <person name="Tice H."/>
            <person name="Bruce D."/>
            <person name="Goodwin L."/>
            <person name="Pitluck S."/>
            <person name="Peters L."/>
            <person name="Mikhailova N."/>
            <person name="Held B."/>
            <person name="Kyrpides N."/>
            <person name="Mavromatis K."/>
            <person name="Ivanova N."/>
            <person name="Markowitz V."/>
            <person name="Cheng J.-F."/>
            <person name="Hugenholtz P."/>
            <person name="Woyke T."/>
            <person name="Wu D."/>
            <person name="Gronow S."/>
            <person name="Wellnitz S."/>
            <person name="Brambilla E."/>
            <person name="Klenk H.-P."/>
            <person name="Eisen J.A."/>
        </authorList>
    </citation>
    <scope>NUCLEOTIDE SEQUENCE [LARGE SCALE GENOMIC DNA]</scope>
    <source>
        <strain evidence="2 3">DSM 22815</strain>
    </source>
</reference>
<evidence type="ECO:0000313" key="3">
    <source>
        <dbReference type="Proteomes" id="UP000003806"/>
    </source>
</evidence>
<sequence>MKLSRFSALCLASALAAASAAPAGASSPLLQGIADVAKDSAINAVTDKVSDVISGTVDGALSGGSSTPDYERAPKPKKITSLANTNWHGVFPAASGSGVDVTVSFAGNGLYRRVDKYLTDRPYSTFVEMGTWNVASGKLAALVSSSGDKTWFMLDKKGSLVLSDEKGAPITEDSLNYKLNYSEDANLFNDDRFVDVNSQVTFAGKTQNEKDKKENAVLTLRGDSSYRFKETLDAKKAQPVYSWGRWAQLNHKTILLTDASGAARYIIATDKGCSLGSGKSERPFNKSLVMTRTTEADLTNVALDMAGIYQKSADGETMNVAGLTYAVKDSAAAQKIASCWTLKKMTSPAKATFKGHFETVRSQTGRLRLMLVIDAAYKLADQTL</sequence>
<dbReference type="EMBL" id="CM001376">
    <property type="protein sequence ID" value="EHM13014.1"/>
    <property type="molecule type" value="Genomic_DNA"/>
</dbReference>
<proteinExistence type="predicted"/>
<dbReference type="Pfam" id="PF04170">
    <property type="entry name" value="NlpE"/>
    <property type="match status" value="1"/>
</dbReference>
<dbReference type="Proteomes" id="UP000003806">
    <property type="component" value="Chromosome"/>
</dbReference>
<keyword evidence="2" id="KW-0449">Lipoprotein</keyword>
<evidence type="ECO:0000313" key="2">
    <source>
        <dbReference type="EMBL" id="EHM13014.1"/>
    </source>
</evidence>
<keyword evidence="1" id="KW-0732">Signal</keyword>
<evidence type="ECO:0000256" key="1">
    <source>
        <dbReference type="SAM" id="SignalP"/>
    </source>
</evidence>
<feature type="signal peptide" evidence="1">
    <location>
        <begin position="1"/>
        <end position="25"/>
    </location>
</feature>
<feature type="chain" id="PRO_5003540859" evidence="1">
    <location>
        <begin position="26"/>
        <end position="384"/>
    </location>
</feature>
<name>H0UK04_9BACT</name>
<gene>
    <name evidence="2" type="ORF">JonanDRAFT_0619</name>
</gene>
<keyword evidence="3" id="KW-1185">Reference proteome</keyword>